<dbReference type="SUPFAM" id="SSF56784">
    <property type="entry name" value="HAD-like"/>
    <property type="match status" value="1"/>
</dbReference>
<dbReference type="Gene3D" id="1.10.150.240">
    <property type="entry name" value="Putative phosphatase, domain 2"/>
    <property type="match status" value="1"/>
</dbReference>
<dbReference type="InterPro" id="IPR036412">
    <property type="entry name" value="HAD-like_sf"/>
</dbReference>
<comment type="caution">
    <text evidence="5">The sequence shown here is derived from an EMBL/GenBank/DDBJ whole genome shotgun (WGS) entry which is preliminary data.</text>
</comment>
<keyword evidence="1" id="KW-0479">Metal-binding</keyword>
<dbReference type="Gene3D" id="3.40.50.1000">
    <property type="entry name" value="HAD superfamily/HAD-like"/>
    <property type="match status" value="1"/>
</dbReference>
<sequence length="222" mass="24162">MSLKKPAAVLFDLDGTLADTAQDLGGALNSLLQEEGMPSVAYERIRPIASHGARGLIELGFGIDKAHAQFDDYRQRFLNHYEHMFCDRTVLFDGVNSLIQQLEAQGIRWGIVTNKPMRFTDRLVPKLGFLIEPGTVVSGDTVGVAKPDPKPMYHAAAELGVAPSDCWYVGDAQRDIDAGKAAGMFTVLANYGYISSTDTPTEWGADITIDQPAQLITHIPQG</sequence>
<reference evidence="5" key="1">
    <citation type="submission" date="2021-10" db="EMBL/GenBank/DDBJ databases">
        <title>The complete genome sequence of Leeia sp. TBRC 13508.</title>
        <authorList>
            <person name="Charoenyingcharoen P."/>
            <person name="Yukphan P."/>
        </authorList>
    </citation>
    <scope>NUCLEOTIDE SEQUENCE</scope>
    <source>
        <strain evidence="5">TBRC 13508</strain>
    </source>
</reference>
<dbReference type="PANTHER" id="PTHR43434:SF23">
    <property type="entry name" value="PHOSPHOGLYCOLATE PHOSPHATASE"/>
    <property type="match status" value="1"/>
</dbReference>
<keyword evidence="3" id="KW-0460">Magnesium</keyword>
<dbReference type="RefSeq" id="WP_227179603.1">
    <property type="nucleotide sequence ID" value="NZ_JAJBZT010000003.1"/>
</dbReference>
<evidence type="ECO:0000256" key="3">
    <source>
        <dbReference type="ARBA" id="ARBA00022842"/>
    </source>
</evidence>
<dbReference type="NCBIfam" id="TIGR01549">
    <property type="entry name" value="HAD-SF-IA-v1"/>
    <property type="match status" value="1"/>
</dbReference>
<evidence type="ECO:0000313" key="6">
    <source>
        <dbReference type="Proteomes" id="UP001165395"/>
    </source>
</evidence>
<dbReference type="InterPro" id="IPR023198">
    <property type="entry name" value="PGP-like_dom2"/>
</dbReference>
<gene>
    <name evidence="5" type="ORF">LIN78_06190</name>
</gene>
<name>A0ABS8D4J8_9NEIS</name>
<dbReference type="GO" id="GO:0016787">
    <property type="term" value="F:hydrolase activity"/>
    <property type="evidence" value="ECO:0007669"/>
    <property type="project" value="UniProtKB-KW"/>
</dbReference>
<evidence type="ECO:0000256" key="2">
    <source>
        <dbReference type="ARBA" id="ARBA00022801"/>
    </source>
</evidence>
<keyword evidence="4" id="KW-0119">Carbohydrate metabolism</keyword>
<proteinExistence type="predicted"/>
<dbReference type="InterPro" id="IPR041492">
    <property type="entry name" value="HAD_2"/>
</dbReference>
<keyword evidence="6" id="KW-1185">Reference proteome</keyword>
<evidence type="ECO:0000256" key="4">
    <source>
        <dbReference type="ARBA" id="ARBA00023277"/>
    </source>
</evidence>
<dbReference type="SFLD" id="SFLDG01135">
    <property type="entry name" value="C1.5.6:_HAD__Beta-PGM__Phospha"/>
    <property type="match status" value="1"/>
</dbReference>
<protein>
    <submittedName>
        <fullName evidence="5">HAD-IA family hydrolase</fullName>
    </submittedName>
</protein>
<dbReference type="PRINTS" id="PR00413">
    <property type="entry name" value="HADHALOGNASE"/>
</dbReference>
<dbReference type="NCBIfam" id="TIGR01509">
    <property type="entry name" value="HAD-SF-IA-v3"/>
    <property type="match status" value="1"/>
</dbReference>
<dbReference type="InterPro" id="IPR006439">
    <property type="entry name" value="HAD-SF_hydro_IA"/>
</dbReference>
<keyword evidence="2 5" id="KW-0378">Hydrolase</keyword>
<dbReference type="Pfam" id="PF13419">
    <property type="entry name" value="HAD_2"/>
    <property type="match status" value="1"/>
</dbReference>
<dbReference type="InterPro" id="IPR023214">
    <property type="entry name" value="HAD_sf"/>
</dbReference>
<dbReference type="PANTHER" id="PTHR43434">
    <property type="entry name" value="PHOSPHOGLYCOLATE PHOSPHATASE"/>
    <property type="match status" value="1"/>
</dbReference>
<evidence type="ECO:0000256" key="1">
    <source>
        <dbReference type="ARBA" id="ARBA00022723"/>
    </source>
</evidence>
<dbReference type="Proteomes" id="UP001165395">
    <property type="component" value="Unassembled WGS sequence"/>
</dbReference>
<organism evidence="5 6">
    <name type="scientific">Leeia speluncae</name>
    <dbReference type="NCBI Taxonomy" id="2884804"/>
    <lineage>
        <taxon>Bacteria</taxon>
        <taxon>Pseudomonadati</taxon>
        <taxon>Pseudomonadota</taxon>
        <taxon>Betaproteobacteria</taxon>
        <taxon>Neisseriales</taxon>
        <taxon>Leeiaceae</taxon>
        <taxon>Leeia</taxon>
    </lineage>
</organism>
<dbReference type="SFLD" id="SFLDS00003">
    <property type="entry name" value="Haloacid_Dehalogenase"/>
    <property type="match status" value="1"/>
</dbReference>
<dbReference type="SFLD" id="SFLDG01129">
    <property type="entry name" value="C1.5:_HAD__Beta-PGM__Phosphata"/>
    <property type="match status" value="1"/>
</dbReference>
<dbReference type="InterPro" id="IPR050155">
    <property type="entry name" value="HAD-like_hydrolase_sf"/>
</dbReference>
<accession>A0ABS8D4J8</accession>
<dbReference type="EMBL" id="JAJBZT010000003">
    <property type="protein sequence ID" value="MCB6183130.1"/>
    <property type="molecule type" value="Genomic_DNA"/>
</dbReference>
<evidence type="ECO:0000313" key="5">
    <source>
        <dbReference type="EMBL" id="MCB6183130.1"/>
    </source>
</evidence>